<dbReference type="eggNOG" id="ENOG50344DC">
    <property type="taxonomic scope" value="Bacteria"/>
</dbReference>
<evidence type="ECO:0008006" key="5">
    <source>
        <dbReference type="Google" id="ProtNLM"/>
    </source>
</evidence>
<dbReference type="CDD" id="cd15786">
    <property type="entry name" value="CPF_1278_like"/>
    <property type="match status" value="1"/>
</dbReference>
<dbReference type="Pfam" id="PF16224">
    <property type="entry name" value="DUF4883"/>
    <property type="match status" value="1"/>
</dbReference>
<evidence type="ECO:0000313" key="4">
    <source>
        <dbReference type="Proteomes" id="UP000246114"/>
    </source>
</evidence>
<sequence>MKKKQFILIELLLFTVLIFSGCKAQLISYNEKKPNIYYYTQNLCSLIDKTDDFSVVLFQSDLHKQIDITKEAVPVLKNFINDIKAEDFIDKPNGIPEIPPYKLFITIDNVRYVVNIYNDSILSVHTWDGIFKEDFLTMKDVHAAYNLYGLCKYIFTFK</sequence>
<dbReference type="EMBL" id="QAMZ01000018">
    <property type="protein sequence ID" value="PWL54870.1"/>
    <property type="molecule type" value="Genomic_DNA"/>
</dbReference>
<keyword evidence="3" id="KW-1185">Reference proteome</keyword>
<reference evidence="2 3" key="1">
    <citation type="submission" date="2016-10" db="EMBL/GenBank/DDBJ databases">
        <authorList>
            <person name="de Groot N.N."/>
        </authorList>
    </citation>
    <scope>NUCLEOTIDE SEQUENCE [LARGE SCALE GENOMIC DNA]</scope>
    <source>
        <strain evidence="2 3">NLAE-zl-G419</strain>
    </source>
</reference>
<evidence type="ECO:0000313" key="2">
    <source>
        <dbReference type="EMBL" id="SFF95048.1"/>
    </source>
</evidence>
<dbReference type="Proteomes" id="UP000246114">
    <property type="component" value="Unassembled WGS sequence"/>
</dbReference>
<proteinExistence type="predicted"/>
<dbReference type="AlphaFoldDB" id="A0A1I2MVB4"/>
<dbReference type="RefSeq" id="WP_027639125.1">
    <property type="nucleotide sequence ID" value="NZ_BAAACD010000003.1"/>
</dbReference>
<name>A0A1I2MVB4_9CLOT</name>
<organism evidence="2 3">
    <name type="scientific">Clostridium cadaveris</name>
    <dbReference type="NCBI Taxonomy" id="1529"/>
    <lineage>
        <taxon>Bacteria</taxon>
        <taxon>Bacillati</taxon>
        <taxon>Bacillota</taxon>
        <taxon>Clostridia</taxon>
        <taxon>Eubacteriales</taxon>
        <taxon>Clostridiaceae</taxon>
        <taxon>Clostridium</taxon>
    </lineage>
</organism>
<dbReference type="EMBL" id="FOOE01000017">
    <property type="protein sequence ID" value="SFF95048.1"/>
    <property type="molecule type" value="Genomic_DNA"/>
</dbReference>
<dbReference type="InterPro" id="IPR032619">
    <property type="entry name" value="DUF4883"/>
</dbReference>
<dbReference type="PROSITE" id="PS51257">
    <property type="entry name" value="PROKAR_LIPOPROTEIN"/>
    <property type="match status" value="1"/>
</dbReference>
<dbReference type="Proteomes" id="UP000182135">
    <property type="component" value="Unassembled WGS sequence"/>
</dbReference>
<accession>A0A1I2MVB4</accession>
<reference evidence="1 4" key="2">
    <citation type="submission" date="2018-03" db="EMBL/GenBank/DDBJ databases">
        <title>The uncultured portion of the human microbiome is neutrally assembled.</title>
        <authorList>
            <person name="Jeraldo P."/>
            <person name="Boardman L."/>
            <person name="White B.A."/>
            <person name="Nelson H."/>
            <person name="Goldenfeld N."/>
            <person name="Chia N."/>
        </authorList>
    </citation>
    <scope>NUCLEOTIDE SEQUENCE [LARGE SCALE GENOMIC DNA]</scope>
    <source>
        <strain evidence="1">CIM:MAG 903</strain>
    </source>
</reference>
<evidence type="ECO:0000313" key="3">
    <source>
        <dbReference type="Proteomes" id="UP000182135"/>
    </source>
</evidence>
<dbReference type="Gene3D" id="3.30.1490.410">
    <property type="entry name" value="Uncharacterised protein PF16224, DUF4883"/>
    <property type="match status" value="1"/>
</dbReference>
<dbReference type="GeneID" id="90545402"/>
<gene>
    <name evidence="1" type="ORF">DBY38_03555</name>
    <name evidence="2" type="ORF">SAMN04487885_11713</name>
</gene>
<dbReference type="OrthoDB" id="1937023at2"/>
<evidence type="ECO:0000313" key="1">
    <source>
        <dbReference type="EMBL" id="PWL54870.1"/>
    </source>
</evidence>
<protein>
    <recommendedName>
        <fullName evidence="5">Lipoprotein</fullName>
    </recommendedName>
</protein>